<evidence type="ECO:0000313" key="3">
    <source>
        <dbReference type="Proteomes" id="UP001457282"/>
    </source>
</evidence>
<proteinExistence type="predicted"/>
<feature type="compositionally biased region" description="Polar residues" evidence="1">
    <location>
        <begin position="31"/>
        <end position="44"/>
    </location>
</feature>
<name>A0AAW1Y4G0_RUBAR</name>
<feature type="compositionally biased region" description="Pro residues" evidence="1">
    <location>
        <begin position="45"/>
        <end position="63"/>
    </location>
</feature>
<dbReference type="AlphaFoldDB" id="A0AAW1Y4G0"/>
<sequence>MKFRSTAHQPVHPIPSCCCTSRRPHGIITASRPQSPDITSIPNQSPCPLPPYRHPQSPTPPPALTHTALPSLLRSIDSTPSSRASTKAKLLSTTSVDPRYPDPSITAAVLCLHRQQLKPQHLLAGVPPSLSSAQAG</sequence>
<comment type="caution">
    <text evidence="2">The sequence shown here is derived from an EMBL/GenBank/DDBJ whole genome shotgun (WGS) entry which is preliminary data.</text>
</comment>
<protein>
    <submittedName>
        <fullName evidence="2">Uncharacterized protein</fullName>
    </submittedName>
</protein>
<reference evidence="2 3" key="1">
    <citation type="journal article" date="2023" name="G3 (Bethesda)">
        <title>A chromosome-length genome assembly and annotation of blackberry (Rubus argutus, cv. 'Hillquist').</title>
        <authorList>
            <person name="Bruna T."/>
            <person name="Aryal R."/>
            <person name="Dudchenko O."/>
            <person name="Sargent D.J."/>
            <person name="Mead D."/>
            <person name="Buti M."/>
            <person name="Cavallini A."/>
            <person name="Hytonen T."/>
            <person name="Andres J."/>
            <person name="Pham M."/>
            <person name="Weisz D."/>
            <person name="Mascagni F."/>
            <person name="Usai G."/>
            <person name="Natali L."/>
            <person name="Bassil N."/>
            <person name="Fernandez G.E."/>
            <person name="Lomsadze A."/>
            <person name="Armour M."/>
            <person name="Olukolu B."/>
            <person name="Poorten T."/>
            <person name="Britton C."/>
            <person name="Davik J."/>
            <person name="Ashrafi H."/>
            <person name="Aiden E.L."/>
            <person name="Borodovsky M."/>
            <person name="Worthington M."/>
        </authorList>
    </citation>
    <scope>NUCLEOTIDE SEQUENCE [LARGE SCALE GENOMIC DNA]</scope>
    <source>
        <strain evidence="2">PI 553951</strain>
    </source>
</reference>
<dbReference type="Proteomes" id="UP001457282">
    <property type="component" value="Unassembled WGS sequence"/>
</dbReference>
<dbReference type="EMBL" id="JBEDUW010000002">
    <property type="protein sequence ID" value="KAK9943668.1"/>
    <property type="molecule type" value="Genomic_DNA"/>
</dbReference>
<organism evidence="2 3">
    <name type="scientific">Rubus argutus</name>
    <name type="common">Southern blackberry</name>
    <dbReference type="NCBI Taxonomy" id="59490"/>
    <lineage>
        <taxon>Eukaryota</taxon>
        <taxon>Viridiplantae</taxon>
        <taxon>Streptophyta</taxon>
        <taxon>Embryophyta</taxon>
        <taxon>Tracheophyta</taxon>
        <taxon>Spermatophyta</taxon>
        <taxon>Magnoliopsida</taxon>
        <taxon>eudicotyledons</taxon>
        <taxon>Gunneridae</taxon>
        <taxon>Pentapetalae</taxon>
        <taxon>rosids</taxon>
        <taxon>fabids</taxon>
        <taxon>Rosales</taxon>
        <taxon>Rosaceae</taxon>
        <taxon>Rosoideae</taxon>
        <taxon>Rosoideae incertae sedis</taxon>
        <taxon>Rubus</taxon>
    </lineage>
</organism>
<keyword evidence="3" id="KW-1185">Reference proteome</keyword>
<evidence type="ECO:0000313" key="2">
    <source>
        <dbReference type="EMBL" id="KAK9943668.1"/>
    </source>
</evidence>
<feature type="compositionally biased region" description="Polar residues" evidence="1">
    <location>
        <begin position="77"/>
        <end position="96"/>
    </location>
</feature>
<gene>
    <name evidence="2" type="ORF">M0R45_009269</name>
</gene>
<feature type="region of interest" description="Disordered" evidence="1">
    <location>
        <begin position="77"/>
        <end position="99"/>
    </location>
</feature>
<feature type="region of interest" description="Disordered" evidence="1">
    <location>
        <begin position="26"/>
        <end position="65"/>
    </location>
</feature>
<accession>A0AAW1Y4G0</accession>
<evidence type="ECO:0000256" key="1">
    <source>
        <dbReference type="SAM" id="MobiDB-lite"/>
    </source>
</evidence>